<dbReference type="InterPro" id="IPR005018">
    <property type="entry name" value="DOMON_domain"/>
</dbReference>
<proteinExistence type="predicted"/>
<dbReference type="GO" id="GO:0005615">
    <property type="term" value="C:extracellular space"/>
    <property type="evidence" value="ECO:0007669"/>
    <property type="project" value="TreeGrafter"/>
</dbReference>
<organism evidence="2 3">
    <name type="scientific">Folsomia candida</name>
    <name type="common">Springtail</name>
    <dbReference type="NCBI Taxonomy" id="158441"/>
    <lineage>
        <taxon>Eukaryota</taxon>
        <taxon>Metazoa</taxon>
        <taxon>Ecdysozoa</taxon>
        <taxon>Arthropoda</taxon>
        <taxon>Hexapoda</taxon>
        <taxon>Collembola</taxon>
        <taxon>Entomobryomorpha</taxon>
        <taxon>Isotomoidea</taxon>
        <taxon>Isotomidae</taxon>
        <taxon>Proisotominae</taxon>
        <taxon>Folsomia</taxon>
    </lineage>
</organism>
<dbReference type="EMBL" id="LNIX01000034">
    <property type="protein sequence ID" value="OXA40329.1"/>
    <property type="molecule type" value="Genomic_DNA"/>
</dbReference>
<dbReference type="InterPro" id="IPR000945">
    <property type="entry name" value="DBH-like"/>
</dbReference>
<dbReference type="AlphaFoldDB" id="A0A226D530"/>
<keyword evidence="3" id="KW-1185">Reference proteome</keyword>
<dbReference type="InterPro" id="IPR045266">
    <property type="entry name" value="DOH_DOMON"/>
</dbReference>
<dbReference type="SUPFAM" id="SSF49344">
    <property type="entry name" value="CBD9-like"/>
    <property type="match status" value="1"/>
</dbReference>
<dbReference type="PANTHER" id="PTHR10157">
    <property type="entry name" value="DOPAMINE BETA HYDROXYLASE RELATED"/>
    <property type="match status" value="1"/>
</dbReference>
<dbReference type="GO" id="GO:0042420">
    <property type="term" value="P:dopamine catabolic process"/>
    <property type="evidence" value="ECO:0007669"/>
    <property type="project" value="TreeGrafter"/>
</dbReference>
<gene>
    <name evidence="2" type="ORF">Fcan01_24981</name>
</gene>
<dbReference type="GO" id="GO:0030667">
    <property type="term" value="C:secretory granule membrane"/>
    <property type="evidence" value="ECO:0007669"/>
    <property type="project" value="TreeGrafter"/>
</dbReference>
<dbReference type="Pfam" id="PF03351">
    <property type="entry name" value="DOMON"/>
    <property type="match status" value="2"/>
</dbReference>
<evidence type="ECO:0000313" key="2">
    <source>
        <dbReference type="EMBL" id="OXA40329.1"/>
    </source>
</evidence>
<dbReference type="GO" id="GO:0004500">
    <property type="term" value="F:dopamine beta-monooxygenase activity"/>
    <property type="evidence" value="ECO:0007669"/>
    <property type="project" value="InterPro"/>
</dbReference>
<dbReference type="CDD" id="cd09631">
    <property type="entry name" value="DOMON_DOH"/>
    <property type="match status" value="2"/>
</dbReference>
<sequence>MLYKIHILFPAIIAIVFVIPAIASTNLNLHQEKACIRTREAVFRNNDYYASWTADETSQTVHFRVLVATTGYVGFGLSRFTGMTGSDIVIGGVFPNGTAYFADYFATNNANPPELDPSQDWFLDSAIENGTHTELSFHRAFDTMDAQNDHVIDDSLTTIIWAIGASDTLFSHGSANRNMYLASILHFPGCSVLPEREEILSDRYIVRWTVDPEARTVEFHVIAQNTGYVGFGLSYAGATMFTADIAIGGVYENGTEFFGDYTGVGFTNPVRDDSQDWFLTEAQQNATHTELKFWRNFDTGDFDQDAPITTNSVHLLWALGLSDNIGYHFGDRGSTEVTLMDPIDCVP</sequence>
<keyword evidence="2" id="KW-0560">Oxidoreductase</keyword>
<dbReference type="GO" id="GO:0006589">
    <property type="term" value="P:octopamine biosynthetic process"/>
    <property type="evidence" value="ECO:0007669"/>
    <property type="project" value="TreeGrafter"/>
</dbReference>
<comment type="caution">
    <text evidence="2">The sequence shown here is derived from an EMBL/GenBank/DDBJ whole genome shotgun (WGS) entry which is preliminary data.</text>
</comment>
<feature type="domain" description="DOMON" evidence="1">
    <location>
        <begin position="202"/>
        <end position="320"/>
    </location>
</feature>
<dbReference type="PROSITE" id="PS50836">
    <property type="entry name" value="DOMON"/>
    <property type="match status" value="2"/>
</dbReference>
<dbReference type="GO" id="GO:0042421">
    <property type="term" value="P:norepinephrine biosynthetic process"/>
    <property type="evidence" value="ECO:0007669"/>
    <property type="project" value="TreeGrafter"/>
</dbReference>
<feature type="domain" description="DOMON" evidence="1">
    <location>
        <begin position="46"/>
        <end position="164"/>
    </location>
</feature>
<protein>
    <submittedName>
        <fullName evidence="2">DBH-like monooxygenase protein 1</fullName>
    </submittedName>
</protein>
<dbReference type="SMART" id="SM00664">
    <property type="entry name" value="DoH"/>
    <property type="match status" value="2"/>
</dbReference>
<name>A0A226D530_FOLCA</name>
<keyword evidence="2" id="KW-0503">Monooxygenase</keyword>
<dbReference type="OrthoDB" id="19261at2759"/>
<dbReference type="GO" id="GO:0005507">
    <property type="term" value="F:copper ion binding"/>
    <property type="evidence" value="ECO:0007669"/>
    <property type="project" value="TreeGrafter"/>
</dbReference>
<evidence type="ECO:0000313" key="3">
    <source>
        <dbReference type="Proteomes" id="UP000198287"/>
    </source>
</evidence>
<dbReference type="Proteomes" id="UP000198287">
    <property type="component" value="Unassembled WGS sequence"/>
</dbReference>
<dbReference type="OMA" id="NLKWGFD"/>
<dbReference type="PANTHER" id="PTHR10157:SF23">
    <property type="entry name" value="MOXD1 HOMOLOG 1"/>
    <property type="match status" value="1"/>
</dbReference>
<accession>A0A226D530</accession>
<evidence type="ECO:0000259" key="1">
    <source>
        <dbReference type="PROSITE" id="PS50836"/>
    </source>
</evidence>
<reference evidence="2 3" key="1">
    <citation type="submission" date="2015-12" db="EMBL/GenBank/DDBJ databases">
        <title>The genome of Folsomia candida.</title>
        <authorList>
            <person name="Faddeeva A."/>
            <person name="Derks M.F."/>
            <person name="Anvar Y."/>
            <person name="Smit S."/>
            <person name="Van Straalen N."/>
            <person name="Roelofs D."/>
        </authorList>
    </citation>
    <scope>NUCLEOTIDE SEQUENCE [LARGE SCALE GENOMIC DNA]</scope>
    <source>
        <strain evidence="2 3">VU population</strain>
        <tissue evidence="2">Whole body</tissue>
    </source>
</reference>